<dbReference type="Proteomes" id="UP000464318">
    <property type="component" value="Chromosome"/>
</dbReference>
<dbReference type="Pfam" id="PF09413">
    <property type="entry name" value="DUF2007"/>
    <property type="match status" value="1"/>
</dbReference>
<dbReference type="AlphaFoldDB" id="A0A6P1QUK8"/>
<gene>
    <name evidence="1" type="ORF">DBX24_07730</name>
</gene>
<accession>A0A6P1QUK8</accession>
<evidence type="ECO:0000313" key="2">
    <source>
        <dbReference type="Proteomes" id="UP000464318"/>
    </source>
</evidence>
<evidence type="ECO:0000313" key="1">
    <source>
        <dbReference type="EMBL" id="QHN65776.1"/>
    </source>
</evidence>
<dbReference type="RefSeq" id="WP_120489718.1">
    <property type="nucleotide sequence ID" value="NZ_CP029149.1"/>
</dbReference>
<dbReference type="EMBL" id="CP029149">
    <property type="protein sequence ID" value="QHN65776.1"/>
    <property type="molecule type" value="Genomic_DNA"/>
</dbReference>
<dbReference type="InterPro" id="IPR018551">
    <property type="entry name" value="DUF2007"/>
</dbReference>
<dbReference type="KEGG" id="bcad:DBX24_07730"/>
<name>A0A6P1QUK8_9FLAO</name>
<keyword evidence="2" id="KW-1185">Reference proteome</keyword>
<organism evidence="1 2">
    <name type="scientific">Bergeyella cardium</name>
    <dbReference type="NCBI Taxonomy" id="1585976"/>
    <lineage>
        <taxon>Bacteria</taxon>
        <taxon>Pseudomonadati</taxon>
        <taxon>Bacteroidota</taxon>
        <taxon>Flavobacteriia</taxon>
        <taxon>Flavobacteriales</taxon>
        <taxon>Weeksellaceae</taxon>
        <taxon>Bergeyella</taxon>
    </lineage>
</organism>
<dbReference type="Gene3D" id="3.30.70.790">
    <property type="entry name" value="UreE, C-terminal domain"/>
    <property type="match status" value="1"/>
</dbReference>
<dbReference type="OrthoDB" id="1273879at2"/>
<reference evidence="1 2" key="1">
    <citation type="submission" date="2018-04" db="EMBL/GenBank/DDBJ databases">
        <title>Characteristic and Complete Genome Sequencing of A Novel Member of Infective Endocarditis Causative Bacteria: Bergeyella cardium QL-PH.</title>
        <authorList>
            <person name="Pan H."/>
            <person name="Sun E."/>
            <person name="Zhang Y."/>
        </authorList>
    </citation>
    <scope>NUCLEOTIDE SEQUENCE [LARGE SCALE GENOMIC DNA]</scope>
    <source>
        <strain evidence="1 2">HPQL</strain>
    </source>
</reference>
<protein>
    <submittedName>
        <fullName evidence="1">DUF2007 domain-containing protein</fullName>
    </submittedName>
</protein>
<sequence>MERKTRVSVFESESTAEVQLIKARLENAGIECFIEDKYLSFTTTPTANTLRVLVSILDEKKAFEVIDSYIKEAR</sequence>
<proteinExistence type="predicted"/>